<keyword evidence="2" id="KW-1185">Reference proteome</keyword>
<comment type="caution">
    <text evidence="1">The sequence shown here is derived from an EMBL/GenBank/DDBJ whole genome shotgun (WGS) entry which is preliminary data.</text>
</comment>
<evidence type="ECO:0000313" key="1">
    <source>
        <dbReference type="EMBL" id="KAF5785072.1"/>
    </source>
</evidence>
<proteinExistence type="predicted"/>
<organism evidence="1 2">
    <name type="scientific">Helianthus annuus</name>
    <name type="common">Common sunflower</name>
    <dbReference type="NCBI Taxonomy" id="4232"/>
    <lineage>
        <taxon>Eukaryota</taxon>
        <taxon>Viridiplantae</taxon>
        <taxon>Streptophyta</taxon>
        <taxon>Embryophyta</taxon>
        <taxon>Tracheophyta</taxon>
        <taxon>Spermatophyta</taxon>
        <taxon>Magnoliopsida</taxon>
        <taxon>eudicotyledons</taxon>
        <taxon>Gunneridae</taxon>
        <taxon>Pentapetalae</taxon>
        <taxon>asterids</taxon>
        <taxon>campanulids</taxon>
        <taxon>Asterales</taxon>
        <taxon>Asteraceae</taxon>
        <taxon>Asteroideae</taxon>
        <taxon>Heliantheae alliance</taxon>
        <taxon>Heliantheae</taxon>
        <taxon>Helianthus</taxon>
    </lineage>
</organism>
<sequence length="50" mass="5808">MLHLSCIKQRSDFIDFISRAKNPALFAIDTAILIQKITKQKLSEFLKRLC</sequence>
<reference evidence="1" key="1">
    <citation type="journal article" date="2017" name="Nature">
        <title>The sunflower genome provides insights into oil metabolism, flowering and Asterid evolution.</title>
        <authorList>
            <person name="Badouin H."/>
            <person name="Gouzy J."/>
            <person name="Grassa C.J."/>
            <person name="Murat F."/>
            <person name="Staton S.E."/>
            <person name="Cottret L."/>
            <person name="Lelandais-Briere C."/>
            <person name="Owens G.L."/>
            <person name="Carrere S."/>
            <person name="Mayjonade B."/>
            <person name="Legrand L."/>
            <person name="Gill N."/>
            <person name="Kane N.C."/>
            <person name="Bowers J.E."/>
            <person name="Hubner S."/>
            <person name="Bellec A."/>
            <person name="Berard A."/>
            <person name="Berges H."/>
            <person name="Blanchet N."/>
            <person name="Boniface M.C."/>
            <person name="Brunel D."/>
            <person name="Catrice O."/>
            <person name="Chaidir N."/>
            <person name="Claudel C."/>
            <person name="Donnadieu C."/>
            <person name="Faraut T."/>
            <person name="Fievet G."/>
            <person name="Helmstetter N."/>
            <person name="King M."/>
            <person name="Knapp S.J."/>
            <person name="Lai Z."/>
            <person name="Le Paslier M.C."/>
            <person name="Lippi Y."/>
            <person name="Lorenzon L."/>
            <person name="Mandel J.R."/>
            <person name="Marage G."/>
            <person name="Marchand G."/>
            <person name="Marquand E."/>
            <person name="Bret-Mestries E."/>
            <person name="Morien E."/>
            <person name="Nambeesan S."/>
            <person name="Nguyen T."/>
            <person name="Pegot-Espagnet P."/>
            <person name="Pouilly N."/>
            <person name="Raftis F."/>
            <person name="Sallet E."/>
            <person name="Schiex T."/>
            <person name="Thomas J."/>
            <person name="Vandecasteele C."/>
            <person name="Vares D."/>
            <person name="Vear F."/>
            <person name="Vautrin S."/>
            <person name="Crespi M."/>
            <person name="Mangin B."/>
            <person name="Burke J.M."/>
            <person name="Salse J."/>
            <person name="Munos S."/>
            <person name="Vincourt P."/>
            <person name="Rieseberg L.H."/>
            <person name="Langlade N.B."/>
        </authorList>
    </citation>
    <scope>NUCLEOTIDE SEQUENCE</scope>
    <source>
        <tissue evidence="1">Leaves</tissue>
    </source>
</reference>
<dbReference type="EMBL" id="MNCJ02000325">
    <property type="protein sequence ID" value="KAF5785072.1"/>
    <property type="molecule type" value="Genomic_DNA"/>
</dbReference>
<dbReference type="Proteomes" id="UP000215914">
    <property type="component" value="Unassembled WGS sequence"/>
</dbReference>
<protein>
    <submittedName>
        <fullName evidence="1">Uncharacterized protein</fullName>
    </submittedName>
</protein>
<accession>A0A9K3HV41</accession>
<evidence type="ECO:0000313" key="2">
    <source>
        <dbReference type="Proteomes" id="UP000215914"/>
    </source>
</evidence>
<dbReference type="AlphaFoldDB" id="A0A9K3HV41"/>
<name>A0A9K3HV41_HELAN</name>
<reference evidence="1" key="2">
    <citation type="submission" date="2020-06" db="EMBL/GenBank/DDBJ databases">
        <title>Helianthus annuus Genome sequencing and assembly Release 2.</title>
        <authorList>
            <person name="Gouzy J."/>
            <person name="Langlade N."/>
            <person name="Munos S."/>
        </authorList>
    </citation>
    <scope>NUCLEOTIDE SEQUENCE</scope>
    <source>
        <tissue evidence="1">Leaves</tissue>
    </source>
</reference>
<dbReference type="Gramene" id="mRNA:HanXRQr2_Chr10g0424281">
    <property type="protein sequence ID" value="CDS:HanXRQr2_Chr10g0424281.1"/>
    <property type="gene ID" value="HanXRQr2_Chr10g0424281"/>
</dbReference>
<gene>
    <name evidence="1" type="ORF">HanXRQr2_Chr10g0424281</name>
</gene>